<name>A0ABR1TUR0_9PEZI</name>
<feature type="compositionally biased region" description="Polar residues" evidence="2">
    <location>
        <begin position="76"/>
        <end position="88"/>
    </location>
</feature>
<gene>
    <name evidence="3" type="ORF">PG994_011325</name>
</gene>
<keyword evidence="1" id="KW-0175">Coiled coil</keyword>
<dbReference type="GeneID" id="92095797"/>
<dbReference type="Proteomes" id="UP001480595">
    <property type="component" value="Unassembled WGS sequence"/>
</dbReference>
<dbReference type="RefSeq" id="XP_066711844.1">
    <property type="nucleotide sequence ID" value="XM_066862734.1"/>
</dbReference>
<evidence type="ECO:0000313" key="4">
    <source>
        <dbReference type="Proteomes" id="UP001480595"/>
    </source>
</evidence>
<protein>
    <recommendedName>
        <fullName evidence="5">SWI5-dependent HO expression protein 3</fullName>
    </recommendedName>
</protein>
<organism evidence="3 4">
    <name type="scientific">Apiospora phragmitis</name>
    <dbReference type="NCBI Taxonomy" id="2905665"/>
    <lineage>
        <taxon>Eukaryota</taxon>
        <taxon>Fungi</taxon>
        <taxon>Dikarya</taxon>
        <taxon>Ascomycota</taxon>
        <taxon>Pezizomycotina</taxon>
        <taxon>Sordariomycetes</taxon>
        <taxon>Xylariomycetidae</taxon>
        <taxon>Amphisphaeriales</taxon>
        <taxon>Apiosporaceae</taxon>
        <taxon>Apiospora</taxon>
    </lineage>
</organism>
<evidence type="ECO:0000256" key="2">
    <source>
        <dbReference type="SAM" id="MobiDB-lite"/>
    </source>
</evidence>
<feature type="compositionally biased region" description="Pro residues" evidence="2">
    <location>
        <begin position="91"/>
        <end position="101"/>
    </location>
</feature>
<feature type="coiled-coil region" evidence="1">
    <location>
        <begin position="290"/>
        <end position="353"/>
    </location>
</feature>
<reference evidence="3 4" key="1">
    <citation type="submission" date="2023-01" db="EMBL/GenBank/DDBJ databases">
        <title>Analysis of 21 Apiospora genomes using comparative genomics revels a genus with tremendous synthesis potential of carbohydrate active enzymes and secondary metabolites.</title>
        <authorList>
            <person name="Sorensen T."/>
        </authorList>
    </citation>
    <scope>NUCLEOTIDE SEQUENCE [LARGE SCALE GENOMIC DNA]</scope>
    <source>
        <strain evidence="3 4">CBS 135458</strain>
    </source>
</reference>
<sequence length="452" mass="50777">MAEARYNPYANSPKSTNGTIPSTIRTVPSFDAPSDSSSGSPSARNSRFSSSVNSNTSAASHTSQSQNGPTAVKTPIYSSNATVRTGQTGLAPPPQIIPAPSPEGSQMDEQAIREGSPQWDSAVGKAALGKTGRVINKLVSDNEALRRELKVERMKAEEAKQTAKLMEDKIERTVSEYESRLLEANVTKTLLSRKERQVESLQAAVEQEKQRALDALNRERVWKEELERGRRDANVQVDEAKAHATLMEGRYNAIASHWKDQGDEVKRTAISLHEEIAALVLERRNDDDKINTLRDLCDQQDGNIRDLREQKDSIDTQFEDYKREQENLLGNIKRAAREREEEQRQTIEETKRVLGELRWALNVKKERCRSPMIAGEHKGCLRYKHSSSGLWKLGRRLRILHCNNPELAALQTPVNLFGPPWLSLCALLRIVFKETGERGILGPRARWIVLGL</sequence>
<accession>A0ABR1TUR0</accession>
<feature type="coiled-coil region" evidence="1">
    <location>
        <begin position="135"/>
        <end position="243"/>
    </location>
</feature>
<evidence type="ECO:0000313" key="3">
    <source>
        <dbReference type="EMBL" id="KAK8049595.1"/>
    </source>
</evidence>
<feature type="compositionally biased region" description="Low complexity" evidence="2">
    <location>
        <begin position="29"/>
        <end position="67"/>
    </location>
</feature>
<feature type="compositionally biased region" description="Polar residues" evidence="2">
    <location>
        <begin position="9"/>
        <end position="26"/>
    </location>
</feature>
<evidence type="ECO:0008006" key="5">
    <source>
        <dbReference type="Google" id="ProtNLM"/>
    </source>
</evidence>
<feature type="region of interest" description="Disordered" evidence="2">
    <location>
        <begin position="1"/>
        <end position="119"/>
    </location>
</feature>
<keyword evidence="4" id="KW-1185">Reference proteome</keyword>
<evidence type="ECO:0000256" key="1">
    <source>
        <dbReference type="SAM" id="Coils"/>
    </source>
</evidence>
<dbReference type="EMBL" id="JAQQWL010000011">
    <property type="protein sequence ID" value="KAK8049595.1"/>
    <property type="molecule type" value="Genomic_DNA"/>
</dbReference>
<comment type="caution">
    <text evidence="3">The sequence shown here is derived from an EMBL/GenBank/DDBJ whole genome shotgun (WGS) entry which is preliminary data.</text>
</comment>
<proteinExistence type="predicted"/>